<accession>A0ABR1XJH5</accession>
<evidence type="ECO:0000313" key="2">
    <source>
        <dbReference type="EMBL" id="KAK8157288.1"/>
    </source>
</evidence>
<reference evidence="2 3" key="1">
    <citation type="journal article" date="2022" name="G3 (Bethesda)">
        <title>Enemy or ally: a genomic approach to elucidate the lifestyle of Phyllosticta citrichinaensis.</title>
        <authorList>
            <person name="Buijs V.A."/>
            <person name="Groenewald J.Z."/>
            <person name="Haridas S."/>
            <person name="LaButti K.M."/>
            <person name="Lipzen A."/>
            <person name="Martin F.M."/>
            <person name="Barry K."/>
            <person name="Grigoriev I.V."/>
            <person name="Crous P.W."/>
            <person name="Seidl M.F."/>
        </authorList>
    </citation>
    <scope>NUCLEOTIDE SEQUENCE [LARGE SCALE GENOMIC DNA]</scope>
    <source>
        <strain evidence="2 3">CBS 129764</strain>
    </source>
</reference>
<feature type="region of interest" description="Disordered" evidence="1">
    <location>
        <begin position="77"/>
        <end position="96"/>
    </location>
</feature>
<dbReference type="EMBL" id="JBBWUH010000009">
    <property type="protein sequence ID" value="KAK8157288.1"/>
    <property type="molecule type" value="Genomic_DNA"/>
</dbReference>
<evidence type="ECO:0000313" key="3">
    <source>
        <dbReference type="Proteomes" id="UP001456524"/>
    </source>
</evidence>
<comment type="caution">
    <text evidence="2">The sequence shown here is derived from an EMBL/GenBank/DDBJ whole genome shotgun (WGS) entry which is preliminary data.</text>
</comment>
<dbReference type="Proteomes" id="UP001456524">
    <property type="component" value="Unassembled WGS sequence"/>
</dbReference>
<evidence type="ECO:0000256" key="1">
    <source>
        <dbReference type="SAM" id="MobiDB-lite"/>
    </source>
</evidence>
<name>A0ABR1XJH5_9PEZI</name>
<organism evidence="2 3">
    <name type="scientific">Phyllosticta citrichinensis</name>
    <dbReference type="NCBI Taxonomy" id="1130410"/>
    <lineage>
        <taxon>Eukaryota</taxon>
        <taxon>Fungi</taxon>
        <taxon>Dikarya</taxon>
        <taxon>Ascomycota</taxon>
        <taxon>Pezizomycotina</taxon>
        <taxon>Dothideomycetes</taxon>
        <taxon>Dothideomycetes incertae sedis</taxon>
        <taxon>Botryosphaeriales</taxon>
        <taxon>Phyllostictaceae</taxon>
        <taxon>Phyllosticta</taxon>
    </lineage>
</organism>
<protein>
    <submittedName>
        <fullName evidence="2">Uncharacterized protein</fullName>
    </submittedName>
</protein>
<proteinExistence type="predicted"/>
<gene>
    <name evidence="2" type="ORF">IWX90DRAFT_319784</name>
</gene>
<sequence>MVVSRTWADDVPAFSVCLSVRLHSLVRFSIAAVFLPRRLPKCLLHLKDTTQAAGTYRTHLPSMLRPATRCQARALSTSNHRSAAHQQQHSRHAADVKGLKHDMDTTGSGSTMGWARGMSVVRSWGRANCSFWLACDNQRLAMGKSTMDMDAAERSLFINQHRRRRSRRRWSIVSVDNYKAHAIYDEAFVQPIKVRCSRW</sequence>
<keyword evidence="3" id="KW-1185">Reference proteome</keyword>